<dbReference type="OrthoDB" id="6382389at2759"/>
<proteinExistence type="predicted"/>
<dbReference type="SUPFAM" id="SSF50814">
    <property type="entry name" value="Lipocalins"/>
    <property type="match status" value="1"/>
</dbReference>
<dbReference type="AlphaFoldDB" id="A0A7R8D1I8"/>
<gene>
    <name evidence="1" type="ORF">LSAA_11856</name>
</gene>
<name>A0A7R8D1I8_LEPSM</name>
<accession>A0A7R8D1I8</accession>
<reference evidence="1" key="1">
    <citation type="submission" date="2021-02" db="EMBL/GenBank/DDBJ databases">
        <authorList>
            <person name="Bekaert M."/>
        </authorList>
    </citation>
    <scope>NUCLEOTIDE SEQUENCE</scope>
    <source>
        <strain evidence="1">IoA-00</strain>
    </source>
</reference>
<sequence>MKEENLVGCSPRPADKTNNFDVKMWLPIPYDLFPGINLIYAQTRGFYWRKCRIASHIINHKGGQTIQTLFGKRDAYVMYFIRLNNGTFDNEEGKDWEAKLLMDGQSSNFSGMYELVRHDENYEKYLIALGIPYFVVKLILVSPEIIIFDVPLDMKNEQWTIITKAGTDQVDHFKIDEPFIVSMRKALVKNPETNSSHLLLLQKKIEEETIESEKESSPFSDSEEDDLDFFEVGWITTKECLPYPKMCREQTSHTSGLSITKLIFLVHEILSKGHVLMLQSSISSISLVVSFTLVAQEGSFISSSEMMVVSILEHR</sequence>
<protein>
    <submittedName>
        <fullName evidence="1">(salmon louse) hypothetical protein</fullName>
    </submittedName>
</protein>
<dbReference type="Proteomes" id="UP000675881">
    <property type="component" value="Chromosome 6"/>
</dbReference>
<evidence type="ECO:0000313" key="1">
    <source>
        <dbReference type="EMBL" id="CAF2969057.1"/>
    </source>
</evidence>
<dbReference type="EMBL" id="HG994585">
    <property type="protein sequence ID" value="CAF2969057.1"/>
    <property type="molecule type" value="Genomic_DNA"/>
</dbReference>
<evidence type="ECO:0000313" key="2">
    <source>
        <dbReference type="Proteomes" id="UP000675881"/>
    </source>
</evidence>
<dbReference type="Gene3D" id="2.40.128.20">
    <property type="match status" value="1"/>
</dbReference>
<keyword evidence="2" id="KW-1185">Reference proteome</keyword>
<organism evidence="1 2">
    <name type="scientific">Lepeophtheirus salmonis</name>
    <name type="common">Salmon louse</name>
    <name type="synonym">Caligus salmonis</name>
    <dbReference type="NCBI Taxonomy" id="72036"/>
    <lineage>
        <taxon>Eukaryota</taxon>
        <taxon>Metazoa</taxon>
        <taxon>Ecdysozoa</taxon>
        <taxon>Arthropoda</taxon>
        <taxon>Crustacea</taxon>
        <taxon>Multicrustacea</taxon>
        <taxon>Hexanauplia</taxon>
        <taxon>Copepoda</taxon>
        <taxon>Siphonostomatoida</taxon>
        <taxon>Caligidae</taxon>
        <taxon>Lepeophtheirus</taxon>
    </lineage>
</organism>
<dbReference type="InterPro" id="IPR012674">
    <property type="entry name" value="Calycin"/>
</dbReference>